<comment type="caution">
    <text evidence="10">The sequence shown here is derived from an EMBL/GenBank/DDBJ whole genome shotgun (WGS) entry which is preliminary data.</text>
</comment>
<dbReference type="InterPro" id="IPR009075">
    <property type="entry name" value="AcylCo_DH/oxidase_C"/>
</dbReference>
<dbReference type="GO" id="GO:0005886">
    <property type="term" value="C:plasma membrane"/>
    <property type="evidence" value="ECO:0007669"/>
    <property type="project" value="TreeGrafter"/>
</dbReference>
<dbReference type="SUPFAM" id="SSF56645">
    <property type="entry name" value="Acyl-CoA dehydrogenase NM domain-like"/>
    <property type="match status" value="1"/>
</dbReference>
<accession>A0A7K0D6U9</accession>
<feature type="domain" description="Acyl-CoA dehydrogenase/oxidase N-terminal" evidence="9">
    <location>
        <begin position="14"/>
        <end position="125"/>
    </location>
</feature>
<keyword evidence="11" id="KW-1185">Reference proteome</keyword>
<dbReference type="InterPro" id="IPR013786">
    <property type="entry name" value="AcylCoA_DH/ox_N"/>
</dbReference>
<dbReference type="Gene3D" id="1.20.140.10">
    <property type="entry name" value="Butyryl-CoA Dehydrogenase, subunit A, domain 3"/>
    <property type="match status" value="1"/>
</dbReference>
<dbReference type="SUPFAM" id="SSF47203">
    <property type="entry name" value="Acyl-CoA dehydrogenase C-terminal domain-like"/>
    <property type="match status" value="1"/>
</dbReference>
<feature type="domain" description="Acyl-CoA dehydrogenase/oxidase C-terminal" evidence="7">
    <location>
        <begin position="242"/>
        <end position="394"/>
    </location>
</feature>
<dbReference type="InterPro" id="IPR052161">
    <property type="entry name" value="Mycobact_Acyl-CoA_DH"/>
</dbReference>
<feature type="domain" description="Acyl-CoA oxidase/dehydrogenase middle" evidence="8">
    <location>
        <begin position="129"/>
        <end position="230"/>
    </location>
</feature>
<sequence length="408" mass="45370">MNSTAPHEGYHDATETDEQFRARLRAFLDEHRPGRRPRRAEDRLRWQKDWLATLFDAGFAGPSWPRRYGGMELGFARQVIYQEEYNRARVPGPLGTGLGIAAPTIIKYGTEEQKDRYLRPMLRGDSVWAQGYSEPGAGSDLPALRTTARRAGGGPDDVDAYYVVDGQKVWNSAADIADVLFTLVRTGPPGSRQDGISYLLIDAHSPGVTVRPLRDLTGDAHFCEIFFNEVRVPVANRIGAENGGWPLVRTSLGHERAAGAMNQAALYRRVLDELIELAHERGATADPLIRDRLAEFEMRVRIMRLTGMRTISDILAKGEPGPASSTSRLFIVTFEQELHEFAVDLLGCYGILDRHDPHAVQRGRWVWGFLRTRASTIGAGTAEIQRNTIAEQVLGLPRDPAMPSTGRS</sequence>
<dbReference type="InterPro" id="IPR006091">
    <property type="entry name" value="Acyl-CoA_Oxase/DH_mid-dom"/>
</dbReference>
<dbReference type="GO" id="GO:0016627">
    <property type="term" value="F:oxidoreductase activity, acting on the CH-CH group of donors"/>
    <property type="evidence" value="ECO:0007669"/>
    <property type="project" value="InterPro"/>
</dbReference>
<keyword evidence="5 6" id="KW-0560">Oxidoreductase</keyword>
<dbReference type="PANTHER" id="PTHR43292:SF3">
    <property type="entry name" value="ACYL-COA DEHYDROGENASE FADE29"/>
    <property type="match status" value="1"/>
</dbReference>
<dbReference type="InterPro" id="IPR037069">
    <property type="entry name" value="AcylCoA_DH/ox_N_sf"/>
</dbReference>
<dbReference type="EC" id="1.3.99.-" evidence="10"/>
<dbReference type="AlphaFoldDB" id="A0A7K0D6U9"/>
<dbReference type="InterPro" id="IPR009100">
    <property type="entry name" value="AcylCoA_DH/oxidase_NM_dom_sf"/>
</dbReference>
<evidence type="ECO:0000256" key="1">
    <source>
        <dbReference type="ARBA" id="ARBA00001974"/>
    </source>
</evidence>
<comment type="similarity">
    <text evidence="2 6">Belongs to the acyl-CoA dehydrogenase family.</text>
</comment>
<dbReference type="Pfam" id="PF00441">
    <property type="entry name" value="Acyl-CoA_dh_1"/>
    <property type="match status" value="1"/>
</dbReference>
<dbReference type="Proteomes" id="UP000438448">
    <property type="component" value="Unassembled WGS sequence"/>
</dbReference>
<proteinExistence type="inferred from homology"/>
<keyword evidence="3 6" id="KW-0285">Flavoprotein</keyword>
<keyword evidence="4 6" id="KW-0274">FAD</keyword>
<evidence type="ECO:0000256" key="3">
    <source>
        <dbReference type="ARBA" id="ARBA00022630"/>
    </source>
</evidence>
<evidence type="ECO:0000256" key="2">
    <source>
        <dbReference type="ARBA" id="ARBA00009347"/>
    </source>
</evidence>
<comment type="cofactor">
    <cofactor evidence="1 6">
        <name>FAD</name>
        <dbReference type="ChEBI" id="CHEBI:57692"/>
    </cofactor>
</comment>
<organism evidence="10 11">
    <name type="scientific">Nocardia macrotermitis</name>
    <dbReference type="NCBI Taxonomy" id="2585198"/>
    <lineage>
        <taxon>Bacteria</taxon>
        <taxon>Bacillati</taxon>
        <taxon>Actinomycetota</taxon>
        <taxon>Actinomycetes</taxon>
        <taxon>Mycobacteriales</taxon>
        <taxon>Nocardiaceae</taxon>
        <taxon>Nocardia</taxon>
    </lineage>
</organism>
<dbReference type="Pfam" id="PF02771">
    <property type="entry name" value="Acyl-CoA_dh_N"/>
    <property type="match status" value="1"/>
</dbReference>
<evidence type="ECO:0000256" key="6">
    <source>
        <dbReference type="RuleBase" id="RU362125"/>
    </source>
</evidence>
<dbReference type="InterPro" id="IPR046373">
    <property type="entry name" value="Acyl-CoA_Oxase/DH_mid-dom_sf"/>
</dbReference>
<dbReference type="RefSeq" id="WP_319945276.1">
    <property type="nucleotide sequence ID" value="NZ_WEGK01000010.1"/>
</dbReference>
<dbReference type="Pfam" id="PF02770">
    <property type="entry name" value="Acyl-CoA_dh_M"/>
    <property type="match status" value="1"/>
</dbReference>
<protein>
    <submittedName>
        <fullName evidence="10">Putative acyl-CoA dehydrogenase FadE17</fullName>
        <ecNumber evidence="10">1.3.99.-</ecNumber>
    </submittedName>
</protein>
<evidence type="ECO:0000256" key="5">
    <source>
        <dbReference type="ARBA" id="ARBA00023002"/>
    </source>
</evidence>
<dbReference type="InterPro" id="IPR036250">
    <property type="entry name" value="AcylCo_DH-like_C"/>
</dbReference>
<dbReference type="EMBL" id="WEGK01000010">
    <property type="protein sequence ID" value="MQY21485.1"/>
    <property type="molecule type" value="Genomic_DNA"/>
</dbReference>
<evidence type="ECO:0000259" key="9">
    <source>
        <dbReference type="Pfam" id="PF02771"/>
    </source>
</evidence>
<dbReference type="Gene3D" id="2.40.110.10">
    <property type="entry name" value="Butyryl-CoA Dehydrogenase, subunit A, domain 2"/>
    <property type="match status" value="1"/>
</dbReference>
<name>A0A7K0D6U9_9NOCA</name>
<evidence type="ECO:0000313" key="11">
    <source>
        <dbReference type="Proteomes" id="UP000438448"/>
    </source>
</evidence>
<dbReference type="Gene3D" id="1.10.540.10">
    <property type="entry name" value="Acyl-CoA dehydrogenase/oxidase, N-terminal domain"/>
    <property type="match status" value="1"/>
</dbReference>
<evidence type="ECO:0000256" key="4">
    <source>
        <dbReference type="ARBA" id="ARBA00022827"/>
    </source>
</evidence>
<evidence type="ECO:0000259" key="7">
    <source>
        <dbReference type="Pfam" id="PF00441"/>
    </source>
</evidence>
<dbReference type="GO" id="GO:0050660">
    <property type="term" value="F:flavin adenine dinucleotide binding"/>
    <property type="evidence" value="ECO:0007669"/>
    <property type="project" value="InterPro"/>
</dbReference>
<evidence type="ECO:0000259" key="8">
    <source>
        <dbReference type="Pfam" id="PF02770"/>
    </source>
</evidence>
<dbReference type="PANTHER" id="PTHR43292">
    <property type="entry name" value="ACYL-COA DEHYDROGENASE"/>
    <property type="match status" value="1"/>
</dbReference>
<reference evidence="10 11" key="1">
    <citation type="submission" date="2019-10" db="EMBL/GenBank/DDBJ databases">
        <title>Nocardia macrotermitis sp. nov. and Nocardia aurantia sp. nov., isolated from the gut of fungus growing-termite Macrotermes natalensis.</title>
        <authorList>
            <person name="Benndorf R."/>
            <person name="Schwitalla J."/>
            <person name="Martin K."/>
            <person name="De Beer W."/>
            <person name="Kaster A.-K."/>
            <person name="Vollmers J."/>
            <person name="Poulsen M."/>
            <person name="Beemelmanns C."/>
        </authorList>
    </citation>
    <scope>NUCLEOTIDE SEQUENCE [LARGE SCALE GENOMIC DNA]</scope>
    <source>
        <strain evidence="10 11">RB20</strain>
    </source>
</reference>
<evidence type="ECO:0000313" key="10">
    <source>
        <dbReference type="EMBL" id="MQY21485.1"/>
    </source>
</evidence>
<gene>
    <name evidence="10" type="ORF">NRB20_45960</name>
</gene>